<dbReference type="Proteomes" id="UP000273982">
    <property type="component" value="Chromosome"/>
</dbReference>
<dbReference type="EMBL" id="CP034086">
    <property type="protein sequence ID" value="AZG78394.1"/>
    <property type="molecule type" value="Genomic_DNA"/>
</dbReference>
<dbReference type="AlphaFoldDB" id="A0A3G8MA46"/>
<gene>
    <name evidence="1" type="ORF">EHO51_17620</name>
</gene>
<protein>
    <submittedName>
        <fullName evidence="1">DUF2285 domain-containing protein</fullName>
    </submittedName>
</protein>
<name>A0A3G8MA46_9HYPH</name>
<sequence>MDPANSHPIADVAPSDEHVTDYDRVHFKVYLRMLDAAKEGAAWEEVSSILLGIDPLREPVRAKRAYETHLARARWLAKEGYKDLLAGPA</sequence>
<dbReference type="KEGG" id="mros:EHO51_17620"/>
<evidence type="ECO:0000313" key="2">
    <source>
        <dbReference type="Proteomes" id="UP000273982"/>
    </source>
</evidence>
<evidence type="ECO:0000313" key="1">
    <source>
        <dbReference type="EMBL" id="AZG78394.1"/>
    </source>
</evidence>
<accession>A0A3G8MA46</accession>
<reference evidence="1 2" key="1">
    <citation type="submission" date="2018-11" db="EMBL/GenBank/DDBJ databases">
        <title>Genome squencing of methanotrophic bacteria isolated from alkaline groundwater in Korea.</title>
        <authorList>
            <person name="Nguyen L.N."/>
        </authorList>
    </citation>
    <scope>NUCLEOTIDE SEQUENCE [LARGE SCALE GENOMIC DNA]</scope>
    <source>
        <strain evidence="1 2">GW6</strain>
    </source>
</reference>
<proteinExistence type="predicted"/>
<dbReference type="RefSeq" id="WP_124739939.1">
    <property type="nucleotide sequence ID" value="NZ_CP034086.1"/>
</dbReference>
<organism evidence="1 2">
    <name type="scientific">Methylocystis rosea</name>
    <dbReference type="NCBI Taxonomy" id="173366"/>
    <lineage>
        <taxon>Bacteria</taxon>
        <taxon>Pseudomonadati</taxon>
        <taxon>Pseudomonadota</taxon>
        <taxon>Alphaproteobacteria</taxon>
        <taxon>Hyphomicrobiales</taxon>
        <taxon>Methylocystaceae</taxon>
        <taxon>Methylocystis</taxon>
    </lineage>
</organism>